<evidence type="ECO:0000256" key="5">
    <source>
        <dbReference type="ARBA" id="ARBA00022968"/>
    </source>
</evidence>
<evidence type="ECO:0000313" key="15">
    <source>
        <dbReference type="Proteomes" id="UP000230108"/>
    </source>
</evidence>
<dbReference type="InterPro" id="IPR044516">
    <property type="entry name" value="UXS-like"/>
</dbReference>
<evidence type="ECO:0000256" key="10">
    <source>
        <dbReference type="ARBA" id="ARBA00023180"/>
    </source>
</evidence>
<dbReference type="GO" id="GO:0005737">
    <property type="term" value="C:cytoplasm"/>
    <property type="evidence" value="ECO:0007669"/>
    <property type="project" value="TreeGrafter"/>
</dbReference>
<keyword evidence="5" id="KW-0735">Signal-anchor</keyword>
<evidence type="ECO:0000256" key="3">
    <source>
        <dbReference type="ARBA" id="ARBA00022692"/>
    </source>
</evidence>
<dbReference type="AlphaFoldDB" id="A0A2M7QCD5"/>
<comment type="cofactor">
    <cofactor evidence="1">
        <name>NAD(+)</name>
        <dbReference type="ChEBI" id="CHEBI:57540"/>
    </cofactor>
</comment>
<keyword evidence="6" id="KW-1133">Transmembrane helix</keyword>
<keyword evidence="4" id="KW-0210">Decarboxylase</keyword>
<comment type="subcellular location">
    <subcellularLocation>
        <location evidence="2">Golgi apparatus membrane</location>
        <topology evidence="2">Single-pass type II membrane protein</topology>
    </subcellularLocation>
    <subcellularLocation>
        <location evidence="12">Golgi apparatus</location>
        <location evidence="12">Golgi stack membrane</location>
    </subcellularLocation>
</comment>
<dbReference type="InterPro" id="IPR036291">
    <property type="entry name" value="NAD(P)-bd_dom_sf"/>
</dbReference>
<evidence type="ECO:0000256" key="1">
    <source>
        <dbReference type="ARBA" id="ARBA00001911"/>
    </source>
</evidence>
<dbReference type="SUPFAM" id="SSF51735">
    <property type="entry name" value="NAD(P)-binding Rossmann-fold domains"/>
    <property type="match status" value="1"/>
</dbReference>
<dbReference type="GO" id="GO:0048040">
    <property type="term" value="F:UDP-glucuronate decarboxylase activity"/>
    <property type="evidence" value="ECO:0007669"/>
    <property type="project" value="TreeGrafter"/>
</dbReference>
<dbReference type="GO" id="GO:0070403">
    <property type="term" value="F:NAD+ binding"/>
    <property type="evidence" value="ECO:0007669"/>
    <property type="project" value="InterPro"/>
</dbReference>
<accession>A0A2M7QCD5</accession>
<reference evidence="15" key="1">
    <citation type="submission" date="2017-09" db="EMBL/GenBank/DDBJ databases">
        <title>Depth-based differentiation of microbial function through sediment-hosted aquifers and enrichment of novel symbionts in the deep terrestrial subsurface.</title>
        <authorList>
            <person name="Probst A.J."/>
            <person name="Ladd B."/>
            <person name="Jarett J.K."/>
            <person name="Geller-Mcgrath D.E."/>
            <person name="Sieber C.M.K."/>
            <person name="Emerson J.B."/>
            <person name="Anantharaman K."/>
            <person name="Thomas B.C."/>
            <person name="Malmstrom R."/>
            <person name="Stieglmeier M."/>
            <person name="Klingl A."/>
            <person name="Woyke T."/>
            <person name="Ryan C.M."/>
            <person name="Banfield J.F."/>
        </authorList>
    </citation>
    <scope>NUCLEOTIDE SEQUENCE [LARGE SCALE GENOMIC DNA]</scope>
</reference>
<keyword evidence="3" id="KW-0812">Transmembrane</keyword>
<evidence type="ECO:0000256" key="4">
    <source>
        <dbReference type="ARBA" id="ARBA00022793"/>
    </source>
</evidence>
<dbReference type="GO" id="GO:0042732">
    <property type="term" value="P:D-xylose metabolic process"/>
    <property type="evidence" value="ECO:0007669"/>
    <property type="project" value="InterPro"/>
</dbReference>
<dbReference type="EMBL" id="PFLF01000115">
    <property type="protein sequence ID" value="PIY68528.1"/>
    <property type="molecule type" value="Genomic_DNA"/>
</dbReference>
<sequence length="318" mass="35486">MEFFKDKHVLVTGAAGFVGSHLVDALLGFGAKVTGVDNLITGSRANIGHLRDNENFTFIEADVSEKPDGYLPKEVKLDLVLHFASPASPPRYQENPVETYLVNSQGTHNLLQFLKDNMPDTRFLFASTSEIYGDPIEHPQKEDYWGNVNPNGIRSCYDEAKRMGETICGVHERDFGMDVRIVRIFNTYGPRMDMSDGRIIPNLISQARENQPLTIYGDGSQTRSFCYVSDLVRGILLMASKPNLSGETINLGNPIEELTILQTAESIKKVLGKPELQLEFKELPCDDPTRRKPDITKAQLLLGWEPEVGFVEGVGRVI</sequence>
<feature type="domain" description="NAD-dependent epimerase/dehydratase" evidence="13">
    <location>
        <begin position="9"/>
        <end position="252"/>
    </location>
</feature>
<evidence type="ECO:0000256" key="11">
    <source>
        <dbReference type="ARBA" id="ARBA00023239"/>
    </source>
</evidence>
<evidence type="ECO:0000256" key="8">
    <source>
        <dbReference type="ARBA" id="ARBA00023034"/>
    </source>
</evidence>
<organism evidence="14 15">
    <name type="scientific">Candidatus Roizmanbacteria bacterium CG_4_10_14_0_8_um_filter_39_9</name>
    <dbReference type="NCBI Taxonomy" id="1974829"/>
    <lineage>
        <taxon>Bacteria</taxon>
        <taxon>Candidatus Roizmaniibacteriota</taxon>
    </lineage>
</organism>
<name>A0A2M7QCD5_9BACT</name>
<dbReference type="GO" id="GO:0033320">
    <property type="term" value="P:UDP-D-xylose biosynthetic process"/>
    <property type="evidence" value="ECO:0007669"/>
    <property type="project" value="UniProtKB-UniPathway"/>
</dbReference>
<evidence type="ECO:0000313" key="14">
    <source>
        <dbReference type="EMBL" id="PIY68528.1"/>
    </source>
</evidence>
<dbReference type="Pfam" id="PF01370">
    <property type="entry name" value="Epimerase"/>
    <property type="match status" value="1"/>
</dbReference>
<keyword evidence="11" id="KW-0456">Lyase</keyword>
<keyword evidence="10" id="KW-0325">Glycoprotein</keyword>
<evidence type="ECO:0000256" key="6">
    <source>
        <dbReference type="ARBA" id="ARBA00022989"/>
    </source>
</evidence>
<keyword evidence="9" id="KW-0472">Membrane</keyword>
<evidence type="ECO:0000256" key="7">
    <source>
        <dbReference type="ARBA" id="ARBA00023027"/>
    </source>
</evidence>
<keyword evidence="7" id="KW-0520">NAD</keyword>
<dbReference type="PANTHER" id="PTHR43078">
    <property type="entry name" value="UDP-GLUCURONIC ACID DECARBOXYLASE-RELATED"/>
    <property type="match status" value="1"/>
</dbReference>
<evidence type="ECO:0000256" key="2">
    <source>
        <dbReference type="ARBA" id="ARBA00004323"/>
    </source>
</evidence>
<dbReference type="Proteomes" id="UP000230108">
    <property type="component" value="Unassembled WGS sequence"/>
</dbReference>
<keyword evidence="8" id="KW-0333">Golgi apparatus</keyword>
<dbReference type="InterPro" id="IPR001509">
    <property type="entry name" value="Epimerase_deHydtase"/>
</dbReference>
<proteinExistence type="predicted"/>
<dbReference type="Gene3D" id="3.40.50.720">
    <property type="entry name" value="NAD(P)-binding Rossmann-like Domain"/>
    <property type="match status" value="1"/>
</dbReference>
<gene>
    <name evidence="14" type="ORF">COY90_05475</name>
</gene>
<evidence type="ECO:0000259" key="13">
    <source>
        <dbReference type="Pfam" id="PF01370"/>
    </source>
</evidence>
<evidence type="ECO:0000256" key="12">
    <source>
        <dbReference type="ARBA" id="ARBA00037859"/>
    </source>
</evidence>
<dbReference type="PANTHER" id="PTHR43078:SF6">
    <property type="entry name" value="UDP-GLUCURONIC ACID DECARBOXYLASE 1"/>
    <property type="match status" value="1"/>
</dbReference>
<comment type="caution">
    <text evidence="14">The sequence shown here is derived from an EMBL/GenBank/DDBJ whole genome shotgun (WGS) entry which is preliminary data.</text>
</comment>
<dbReference type="UniPathway" id="UPA00796">
    <property type="reaction ID" value="UER00771"/>
</dbReference>
<dbReference type="FunFam" id="3.40.50.720:FF:000065">
    <property type="entry name" value="UDP-glucuronic acid decarboxylase 1"/>
    <property type="match status" value="1"/>
</dbReference>
<evidence type="ECO:0000256" key="9">
    <source>
        <dbReference type="ARBA" id="ARBA00023136"/>
    </source>
</evidence>
<protein>
    <submittedName>
        <fullName evidence="14">NAD-dependent dehydratase</fullName>
    </submittedName>
</protein>